<feature type="domain" description="4Fe-4S ferredoxin-type" evidence="6">
    <location>
        <begin position="63"/>
        <end position="94"/>
    </location>
</feature>
<keyword evidence="1" id="KW-0004">4Fe-4S</keyword>
<comment type="caution">
    <text evidence="7">The sequence shown here is derived from an EMBL/GenBank/DDBJ whole genome shotgun (WGS) entry which is preliminary data.</text>
</comment>
<evidence type="ECO:0000256" key="5">
    <source>
        <dbReference type="ARBA" id="ARBA00023014"/>
    </source>
</evidence>
<dbReference type="PANTHER" id="PTHR43687:SF1">
    <property type="entry name" value="FERREDOXIN III"/>
    <property type="match status" value="1"/>
</dbReference>
<dbReference type="CDD" id="cd10564">
    <property type="entry name" value="NapF_like"/>
    <property type="match status" value="1"/>
</dbReference>
<dbReference type="PROSITE" id="PS00198">
    <property type="entry name" value="4FE4S_FER_1"/>
    <property type="match status" value="1"/>
</dbReference>
<dbReference type="Proteomes" id="UP001157961">
    <property type="component" value="Unassembled WGS sequence"/>
</dbReference>
<dbReference type="Pfam" id="PF12838">
    <property type="entry name" value="Fer4_7"/>
    <property type="match status" value="2"/>
</dbReference>
<dbReference type="EMBL" id="FXTY01000008">
    <property type="protein sequence ID" value="SMP32361.1"/>
    <property type="molecule type" value="Genomic_DNA"/>
</dbReference>
<dbReference type="SUPFAM" id="SSF54862">
    <property type="entry name" value="4Fe-4S ferredoxins"/>
    <property type="match status" value="1"/>
</dbReference>
<organism evidence="7 8">
    <name type="scientific">Shimia sagamensis</name>
    <dbReference type="NCBI Taxonomy" id="1566352"/>
    <lineage>
        <taxon>Bacteria</taxon>
        <taxon>Pseudomonadati</taxon>
        <taxon>Pseudomonadota</taxon>
        <taxon>Alphaproteobacteria</taxon>
        <taxon>Rhodobacterales</taxon>
        <taxon>Roseobacteraceae</taxon>
    </lineage>
</organism>
<dbReference type="InterPro" id="IPR004496">
    <property type="entry name" value="NapF"/>
</dbReference>
<sequence>MYVTIETTHSPKRRAFLRGHFDEEGILRAPGALDMSLFVEACTRCGDCAAHCPQAIITADVDGFPMVDVSARGCTFCGVCSDVCDAGAILASDSWLYRPTVADTCLSKQGVTCRACEDHCEESAIRFRLMTGGRSAPLIDPEICSGCGACVAPCPSDAITVGRVASQLTASSTQASETDVCTISADA</sequence>
<dbReference type="InterPro" id="IPR050572">
    <property type="entry name" value="Fe-S_Ferredoxin"/>
</dbReference>
<gene>
    <name evidence="7" type="ORF">SAMN06265373_108182</name>
</gene>
<keyword evidence="4" id="KW-0408">Iron</keyword>
<keyword evidence="2" id="KW-0479">Metal-binding</keyword>
<dbReference type="Gene3D" id="3.30.70.20">
    <property type="match status" value="2"/>
</dbReference>
<dbReference type="PANTHER" id="PTHR43687">
    <property type="entry name" value="ADENYLYLSULFATE REDUCTASE, BETA SUBUNIT"/>
    <property type="match status" value="1"/>
</dbReference>
<proteinExistence type="predicted"/>
<keyword evidence="5" id="KW-0411">Iron-sulfur</keyword>
<keyword evidence="8" id="KW-1185">Reference proteome</keyword>
<dbReference type="PROSITE" id="PS51379">
    <property type="entry name" value="4FE4S_FER_2"/>
    <property type="match status" value="3"/>
</dbReference>
<evidence type="ECO:0000256" key="3">
    <source>
        <dbReference type="ARBA" id="ARBA00022737"/>
    </source>
</evidence>
<name>A0ABY1PED8_9RHOB</name>
<evidence type="ECO:0000256" key="4">
    <source>
        <dbReference type="ARBA" id="ARBA00023004"/>
    </source>
</evidence>
<dbReference type="NCBIfam" id="TIGR00402">
    <property type="entry name" value="napF"/>
    <property type="match status" value="1"/>
</dbReference>
<dbReference type="InterPro" id="IPR017900">
    <property type="entry name" value="4Fe4S_Fe_S_CS"/>
</dbReference>
<evidence type="ECO:0000259" key="6">
    <source>
        <dbReference type="PROSITE" id="PS51379"/>
    </source>
</evidence>
<keyword evidence="3" id="KW-0677">Repeat</keyword>
<dbReference type="InterPro" id="IPR017896">
    <property type="entry name" value="4Fe4S_Fe-S-bd"/>
</dbReference>
<evidence type="ECO:0000313" key="8">
    <source>
        <dbReference type="Proteomes" id="UP001157961"/>
    </source>
</evidence>
<evidence type="ECO:0000256" key="1">
    <source>
        <dbReference type="ARBA" id="ARBA00022485"/>
    </source>
</evidence>
<protein>
    <submittedName>
        <fullName evidence="7">Ferredoxin-type protein NapF</fullName>
    </submittedName>
</protein>
<feature type="domain" description="4Fe-4S ferredoxin-type" evidence="6">
    <location>
        <begin position="33"/>
        <end position="62"/>
    </location>
</feature>
<reference evidence="7 8" key="1">
    <citation type="submission" date="2017-05" db="EMBL/GenBank/DDBJ databases">
        <authorList>
            <person name="Varghese N."/>
            <person name="Submissions S."/>
        </authorList>
    </citation>
    <scope>NUCLEOTIDE SEQUENCE [LARGE SCALE GENOMIC DNA]</scope>
    <source>
        <strain evidence="7 8">DSM 29734</strain>
    </source>
</reference>
<evidence type="ECO:0000256" key="2">
    <source>
        <dbReference type="ARBA" id="ARBA00022723"/>
    </source>
</evidence>
<evidence type="ECO:0000313" key="7">
    <source>
        <dbReference type="EMBL" id="SMP32361.1"/>
    </source>
</evidence>
<accession>A0ABY1PED8</accession>
<feature type="domain" description="4Fe-4S ferredoxin-type" evidence="6">
    <location>
        <begin position="135"/>
        <end position="164"/>
    </location>
</feature>